<dbReference type="InterPro" id="IPR002523">
    <property type="entry name" value="MgTranspt_CorA/ZnTranspt_ZntB"/>
</dbReference>
<organism evidence="2 3">
    <name type="scientific">Cyclobacterium xiamenense</name>
    <dbReference type="NCBI Taxonomy" id="1297121"/>
    <lineage>
        <taxon>Bacteria</taxon>
        <taxon>Pseudomonadati</taxon>
        <taxon>Bacteroidota</taxon>
        <taxon>Cytophagia</taxon>
        <taxon>Cytophagales</taxon>
        <taxon>Cyclobacteriaceae</taxon>
        <taxon>Cyclobacterium</taxon>
    </lineage>
</organism>
<evidence type="ECO:0000313" key="3">
    <source>
        <dbReference type="Proteomes" id="UP000199403"/>
    </source>
</evidence>
<keyword evidence="1" id="KW-1133">Transmembrane helix</keyword>
<feature type="transmembrane region" description="Helical" evidence="1">
    <location>
        <begin position="521"/>
        <end position="545"/>
    </location>
</feature>
<evidence type="ECO:0000313" key="2">
    <source>
        <dbReference type="EMBL" id="SEJ81801.1"/>
    </source>
</evidence>
<feature type="transmembrane region" description="Helical" evidence="1">
    <location>
        <begin position="481"/>
        <end position="501"/>
    </location>
</feature>
<dbReference type="AlphaFoldDB" id="A0A1H7BWG8"/>
<protein>
    <submittedName>
        <fullName evidence="2">CorA-like Mg2+ transporter protein</fullName>
    </submittedName>
</protein>
<evidence type="ECO:0000256" key="1">
    <source>
        <dbReference type="SAM" id="Phobius"/>
    </source>
</evidence>
<gene>
    <name evidence="2" type="ORF">SAMN05192553_1183</name>
</gene>
<dbReference type="Pfam" id="PF01544">
    <property type="entry name" value="CorA"/>
    <property type="match status" value="1"/>
</dbReference>
<keyword evidence="1" id="KW-0472">Membrane</keyword>
<proteinExistence type="predicted"/>
<reference evidence="3" key="1">
    <citation type="submission" date="2016-10" db="EMBL/GenBank/DDBJ databases">
        <authorList>
            <person name="Varghese N."/>
            <person name="Submissions S."/>
        </authorList>
    </citation>
    <scope>NUCLEOTIDE SEQUENCE [LARGE SCALE GENOMIC DNA]</scope>
    <source>
        <strain evidence="3">IBRC-M 10761</strain>
    </source>
</reference>
<dbReference type="OrthoDB" id="961808at2"/>
<dbReference type="RefSeq" id="WP_092178903.1">
    <property type="nucleotide sequence ID" value="NZ_FNZH01000018.1"/>
</dbReference>
<name>A0A1H7BWG8_9BACT</name>
<sequence length="578" mass="67683">MENSLYSYHVFLFPFKWQHQELDPEADLDAKFNLSDFRKKIGAPWIRKEYKLDSFERFNEFDYFYGHVREILYDLDIDLSDESTQGNKELINHFEYQLPEEECELHYCIQLSDETRFFLRIDSILLNIYSTGTAILSFHLRNFTYRDPGDILKINQFGRRLYPPFYDLESGSAIFGTKDRTKSESALNKTKAYELPDKIWLGAKGTSPNPNSLLVEDFSGYLTIETIKNGPFRIPAFVKGLFEKDFLKEYSSVNKSRGNTIKGKGILIHPILDSRMFVVSWFADDTLINALIAANKGEKSVKKLEEWWYKYVFVDGGSMTCQDQEMREQLLKTATYNRWIDWGTVFGISRYSLVMLTSTGVDSFLIRHLQTMYYKMAELCQVQRATILNYADEVTHVSHLLLEKKQRQRTLEKIATLYKKYLVFINKIYFKEVTAQEQGIEMYDLLQQQMRIPEDVFSLDKQIEELHNYSSFEKNEHNNDLLTKITIIGAIFLPLGFVASLMDWQVLEDDFLSGPGILAPFWMRIGVVIFISVAMVLLMDAVTSFKFNIKNHRYRMLLRVLFYAVFFGLGIYLILSFK</sequence>
<dbReference type="STRING" id="1416801.SAMN05192553_1183"/>
<feature type="transmembrane region" description="Helical" evidence="1">
    <location>
        <begin position="557"/>
        <end position="575"/>
    </location>
</feature>
<dbReference type="EMBL" id="FNZH01000018">
    <property type="protein sequence ID" value="SEJ81801.1"/>
    <property type="molecule type" value="Genomic_DNA"/>
</dbReference>
<keyword evidence="3" id="KW-1185">Reference proteome</keyword>
<keyword evidence="1" id="KW-0812">Transmembrane</keyword>
<accession>A0A1H7BWG8</accession>
<dbReference type="Proteomes" id="UP000199403">
    <property type="component" value="Unassembled WGS sequence"/>
</dbReference>